<evidence type="ECO:0000313" key="2">
    <source>
        <dbReference type="EMBL" id="KJC64280.1"/>
    </source>
</evidence>
<dbReference type="AlphaFoldDB" id="A0A1T4WQW9"/>
<proteinExistence type="predicted"/>
<dbReference type="RefSeq" id="WP_044440595.1">
    <property type="nucleotide sequence ID" value="NZ_FUYG01000001.1"/>
</dbReference>
<sequence>MHYVGLVQIAPQPSSESEDVLAPFSALPAESDFVLAKRLVLGGLIFVSLGLGFSLVLNVLALAH</sequence>
<reference evidence="5" key="3">
    <citation type="submission" date="2017-02" db="EMBL/GenBank/DDBJ databases">
        <authorList>
            <person name="Varghese N."/>
            <person name="Submissions S."/>
        </authorList>
    </citation>
    <scope>NUCLEOTIDE SEQUENCE [LARGE SCALE GENOMIC DNA]</scope>
    <source>
        <strain evidence="5">VKM Ac-2052</strain>
    </source>
</reference>
<feature type="transmembrane region" description="Helical" evidence="1">
    <location>
        <begin position="39"/>
        <end position="63"/>
    </location>
</feature>
<accession>A0A1T4WQW9</accession>
<dbReference type="EMBL" id="JYFC01000003">
    <property type="protein sequence ID" value="KJC64280.1"/>
    <property type="molecule type" value="Genomic_DNA"/>
</dbReference>
<dbReference type="Proteomes" id="UP000189735">
    <property type="component" value="Unassembled WGS sequence"/>
</dbReference>
<keyword evidence="1" id="KW-1133">Transmembrane helix</keyword>
<keyword evidence="4" id="KW-1185">Reference proteome</keyword>
<name>A0A1T4WQW9_9MICO</name>
<evidence type="ECO:0000313" key="4">
    <source>
        <dbReference type="Proteomes" id="UP000032503"/>
    </source>
</evidence>
<reference evidence="2 4" key="1">
    <citation type="journal article" date="2001" name="Int. J. Syst. Evol. Microbiol.">
        <title>Agreia bicolorata gen. nov., sp. nov., to accommodate actinobacteria isolated from narrow reed grass infected by the nematode Heteroanguina graminophila.</title>
        <authorList>
            <person name="Evtushenko L.I."/>
            <person name="Dorofeeva L.V."/>
            <person name="Dobrovolskaya T.G."/>
            <person name="Streshinskaya G.M."/>
            <person name="Subbotin S.A."/>
            <person name="Tiedje J.M."/>
        </authorList>
    </citation>
    <scope>NUCLEOTIDE SEQUENCE [LARGE SCALE GENOMIC DNA]</scope>
    <source>
        <strain evidence="2 4">VKM Ac-1804</strain>
    </source>
</reference>
<dbReference type="EMBL" id="FUYG01000001">
    <property type="protein sequence ID" value="SKA79716.1"/>
    <property type="molecule type" value="Genomic_DNA"/>
</dbReference>
<organism evidence="3 5">
    <name type="scientific">Agreia bicolorata</name>
    <dbReference type="NCBI Taxonomy" id="110935"/>
    <lineage>
        <taxon>Bacteria</taxon>
        <taxon>Bacillati</taxon>
        <taxon>Actinomycetota</taxon>
        <taxon>Actinomycetes</taxon>
        <taxon>Micrococcales</taxon>
        <taxon>Microbacteriaceae</taxon>
        <taxon>Agreia</taxon>
    </lineage>
</organism>
<protein>
    <submittedName>
        <fullName evidence="3">Uncharacterized protein</fullName>
    </submittedName>
</protein>
<gene>
    <name evidence="3" type="ORF">SAMN06295879_0113</name>
    <name evidence="2" type="ORF">TZ00_07340</name>
</gene>
<reference evidence="2" key="2">
    <citation type="submission" date="2015-02" db="EMBL/GenBank/DDBJ databases">
        <authorList>
            <person name="Vasilyev I.Y."/>
            <person name="Siniagina M.N."/>
            <person name="Malanin S.Y."/>
            <person name="Boulygina E.A."/>
            <person name="Grygoryeva T.V."/>
            <person name="Yarullina D.R."/>
            <person name="Ilinskaya O.N."/>
        </authorList>
    </citation>
    <scope>NUCLEOTIDE SEQUENCE</scope>
    <source>
        <strain evidence="2">VKM Ac-1804</strain>
    </source>
</reference>
<keyword evidence="1" id="KW-0812">Transmembrane</keyword>
<reference evidence="3" key="4">
    <citation type="submission" date="2017-02" db="EMBL/GenBank/DDBJ databases">
        <authorList>
            <person name="Peterson S.W."/>
        </authorList>
    </citation>
    <scope>NUCLEOTIDE SEQUENCE [LARGE SCALE GENOMIC DNA]</scope>
    <source>
        <strain evidence="3">VKM Ac-2052</strain>
    </source>
</reference>
<evidence type="ECO:0000256" key="1">
    <source>
        <dbReference type="SAM" id="Phobius"/>
    </source>
</evidence>
<dbReference type="Proteomes" id="UP000032503">
    <property type="component" value="Unassembled WGS sequence"/>
</dbReference>
<evidence type="ECO:0000313" key="3">
    <source>
        <dbReference type="EMBL" id="SKA79716.1"/>
    </source>
</evidence>
<keyword evidence="1" id="KW-0472">Membrane</keyword>
<evidence type="ECO:0000313" key="5">
    <source>
        <dbReference type="Proteomes" id="UP000189735"/>
    </source>
</evidence>